<dbReference type="Gene3D" id="3.90.550.10">
    <property type="entry name" value="Spore Coat Polysaccharide Biosynthesis Protein SpsA, Chain A"/>
    <property type="match status" value="1"/>
</dbReference>
<keyword evidence="3" id="KW-0328">Glycosyltransferase</keyword>
<dbReference type="STRING" id="307121.GA0070620_1570"/>
<protein>
    <submittedName>
        <fullName evidence="6">Glycosyltransferase, GT2 family</fullName>
    </submittedName>
</protein>
<dbReference type="AlphaFoldDB" id="A0A1C3N0I5"/>
<dbReference type="GO" id="GO:0016757">
    <property type="term" value="F:glycosyltransferase activity"/>
    <property type="evidence" value="ECO:0007669"/>
    <property type="project" value="UniProtKB-KW"/>
</dbReference>
<comment type="similarity">
    <text evidence="2">Belongs to the glycosyltransferase 2 family.</text>
</comment>
<name>A0A1C3N0I5_9ACTN</name>
<evidence type="ECO:0000313" key="7">
    <source>
        <dbReference type="Proteomes" id="UP000199393"/>
    </source>
</evidence>
<proteinExistence type="inferred from homology"/>
<dbReference type="EMBL" id="LT598496">
    <property type="protein sequence ID" value="SBV26088.1"/>
    <property type="molecule type" value="Genomic_DNA"/>
</dbReference>
<evidence type="ECO:0000256" key="4">
    <source>
        <dbReference type="ARBA" id="ARBA00022679"/>
    </source>
</evidence>
<keyword evidence="4 6" id="KW-0808">Transferase</keyword>
<gene>
    <name evidence="6" type="ORF">GA0070620_1570</name>
</gene>
<comment type="pathway">
    <text evidence="1">Cell wall biogenesis; cell wall polysaccharide biosynthesis.</text>
</comment>
<dbReference type="Pfam" id="PF00535">
    <property type="entry name" value="Glycos_transf_2"/>
    <property type="match status" value="1"/>
</dbReference>
<dbReference type="CDD" id="cd04186">
    <property type="entry name" value="GT_2_like_c"/>
    <property type="match status" value="1"/>
</dbReference>
<evidence type="ECO:0000256" key="1">
    <source>
        <dbReference type="ARBA" id="ARBA00004776"/>
    </source>
</evidence>
<evidence type="ECO:0000259" key="5">
    <source>
        <dbReference type="Pfam" id="PF00535"/>
    </source>
</evidence>
<organism evidence="6 7">
    <name type="scientific">Micromonospora krabiensis</name>
    <dbReference type="NCBI Taxonomy" id="307121"/>
    <lineage>
        <taxon>Bacteria</taxon>
        <taxon>Bacillati</taxon>
        <taxon>Actinomycetota</taxon>
        <taxon>Actinomycetes</taxon>
        <taxon>Micromonosporales</taxon>
        <taxon>Micromonosporaceae</taxon>
        <taxon>Micromonospora</taxon>
    </lineage>
</organism>
<dbReference type="InterPro" id="IPR001173">
    <property type="entry name" value="Glyco_trans_2-like"/>
</dbReference>
<dbReference type="PANTHER" id="PTHR43179:SF12">
    <property type="entry name" value="GALACTOFURANOSYLTRANSFERASE GLFT2"/>
    <property type="match status" value="1"/>
</dbReference>
<keyword evidence="7" id="KW-1185">Reference proteome</keyword>
<evidence type="ECO:0000313" key="6">
    <source>
        <dbReference type="EMBL" id="SBV26088.1"/>
    </source>
</evidence>
<dbReference type="PANTHER" id="PTHR43179">
    <property type="entry name" value="RHAMNOSYLTRANSFERASE WBBL"/>
    <property type="match status" value="1"/>
</dbReference>
<dbReference type="Proteomes" id="UP000199393">
    <property type="component" value="Chromosome I"/>
</dbReference>
<dbReference type="OrthoDB" id="9771846at2"/>
<dbReference type="RefSeq" id="WP_091589235.1">
    <property type="nucleotide sequence ID" value="NZ_JBHRWG010000003.1"/>
</dbReference>
<reference evidence="7" key="1">
    <citation type="submission" date="2016-06" db="EMBL/GenBank/DDBJ databases">
        <authorList>
            <person name="Varghese N."/>
        </authorList>
    </citation>
    <scope>NUCLEOTIDE SEQUENCE [LARGE SCALE GENOMIC DNA]</scope>
    <source>
        <strain evidence="7">DSM 45344</strain>
    </source>
</reference>
<dbReference type="SUPFAM" id="SSF53448">
    <property type="entry name" value="Nucleotide-diphospho-sugar transferases"/>
    <property type="match status" value="1"/>
</dbReference>
<dbReference type="InterPro" id="IPR029044">
    <property type="entry name" value="Nucleotide-diphossugar_trans"/>
</dbReference>
<evidence type="ECO:0000256" key="2">
    <source>
        <dbReference type="ARBA" id="ARBA00006739"/>
    </source>
</evidence>
<feature type="domain" description="Glycosyltransferase 2-like" evidence="5">
    <location>
        <begin position="7"/>
        <end position="171"/>
    </location>
</feature>
<accession>A0A1C3N0I5</accession>
<evidence type="ECO:0000256" key="3">
    <source>
        <dbReference type="ARBA" id="ARBA00022676"/>
    </source>
</evidence>
<sequence length="342" mass="37262">MTRPRVSAVMLAYGPEPYLADAARAVLASSDVDVELIVVDNGCTGDGIDVVKGFPGVRVVRPEENTGYAGGCRVGAAEATGDWLVFVNSDAEVAPDALAKITAVAAEPGVGAAMASIRLADDPDLMNTAGNPLHYTGLSWAGGNGEPASAHATRQVVPTLSGCCFVISQRLWRELDGFAAEYFAYHEDTELSLRLWQRGLRLEYVPDAVVRHHYEFSRNTLKLYLVERNRLVTLLTTYEARSLALLAPALLLTEVSMFTAAVLGGWSRQKVQGWQWLWRNRAWLRARRRQLQTERSVPDGVIADLMTGRVTPSGVPTAPGLGAFNVVAGGYWALTRPLLRRR</sequence>
<dbReference type="PATRIC" id="fig|307121.4.peg.1607"/>